<protein>
    <submittedName>
        <fullName evidence="1">Uncharacterized protein</fullName>
    </submittedName>
</protein>
<evidence type="ECO:0000313" key="1">
    <source>
        <dbReference type="EMBL" id="EFP90917.1"/>
    </source>
</evidence>
<proteinExistence type="predicted"/>
<dbReference type="GeneID" id="10528330"/>
<reference key="1">
    <citation type="submission" date="2007-01" db="EMBL/GenBank/DDBJ databases">
        <title>The Genome Sequence of Puccinia graminis f. sp. tritici Strain CRL 75-36-700-3.</title>
        <authorList>
            <consortium name="The Broad Institute Genome Sequencing Platform"/>
            <person name="Birren B."/>
            <person name="Lander E."/>
            <person name="Galagan J."/>
            <person name="Nusbaum C."/>
            <person name="Devon K."/>
            <person name="Cuomo C."/>
            <person name="Jaffe D."/>
            <person name="Butler J."/>
            <person name="Alvarez P."/>
            <person name="Gnerre S."/>
            <person name="Grabherr M."/>
            <person name="Mauceli E."/>
            <person name="Brockman W."/>
            <person name="Young S."/>
            <person name="LaButti K."/>
            <person name="Sykes S."/>
            <person name="DeCaprio D."/>
            <person name="Crawford M."/>
            <person name="Koehrsen M."/>
            <person name="Engels R."/>
            <person name="Montgomery P."/>
            <person name="Pearson M."/>
            <person name="Howarth C."/>
            <person name="Larson L."/>
            <person name="White J."/>
            <person name="Zeng Q."/>
            <person name="Kodira C."/>
            <person name="Yandava C."/>
            <person name="Alvarado L."/>
            <person name="O'Leary S."/>
            <person name="Szabo L."/>
            <person name="Dean R."/>
            <person name="Schein J."/>
        </authorList>
    </citation>
    <scope>NUCLEOTIDE SEQUENCE</scope>
    <source>
        <strain>CRL 75-36-700-3</strain>
    </source>
</reference>
<sequence>MYSASPPILTPQGEGQNDGWVVTDQWPLAMTAAAKTNSAESFAPGVFSLHVRVIRSVPRIIITSRRLKTLVVIKLLHNNPVRRSFRRTARGSPACGECPSIHTWGTSVKLRLQRANGLRLIPISDHFPRILSSLKGENMFVLNTRGISRTQEAVEVLQPGPYRN</sequence>
<dbReference type="InParanoid" id="E3L2Z2"/>
<gene>
    <name evidence="1" type="ORF">PGTG_17189</name>
</gene>
<keyword evidence="2" id="KW-1185">Reference proteome</keyword>
<dbReference type="HOGENOM" id="CLU_1619879_0_0_1"/>
<name>E3L2Z2_PUCGT</name>
<dbReference type="KEGG" id="pgr:PGTG_17189"/>
<dbReference type="OrthoDB" id="10458780at2759"/>
<dbReference type="VEuPathDB" id="FungiDB:PGTG_17189"/>
<organism evidence="1 2">
    <name type="scientific">Puccinia graminis f. sp. tritici (strain CRL 75-36-700-3 / race SCCL)</name>
    <name type="common">Black stem rust fungus</name>
    <dbReference type="NCBI Taxonomy" id="418459"/>
    <lineage>
        <taxon>Eukaryota</taxon>
        <taxon>Fungi</taxon>
        <taxon>Dikarya</taxon>
        <taxon>Basidiomycota</taxon>
        <taxon>Pucciniomycotina</taxon>
        <taxon>Pucciniomycetes</taxon>
        <taxon>Pucciniales</taxon>
        <taxon>Pucciniaceae</taxon>
        <taxon>Puccinia</taxon>
    </lineage>
</organism>
<dbReference type="AlphaFoldDB" id="E3L2Z2"/>
<dbReference type="EMBL" id="DS178339">
    <property type="protein sequence ID" value="EFP90917.1"/>
    <property type="molecule type" value="Genomic_DNA"/>
</dbReference>
<dbReference type="Proteomes" id="UP000008783">
    <property type="component" value="Unassembled WGS sequence"/>
</dbReference>
<evidence type="ECO:0000313" key="2">
    <source>
        <dbReference type="Proteomes" id="UP000008783"/>
    </source>
</evidence>
<reference evidence="2" key="2">
    <citation type="journal article" date="2011" name="Proc. Natl. Acad. Sci. U.S.A.">
        <title>Obligate biotrophy features unraveled by the genomic analysis of rust fungi.</title>
        <authorList>
            <person name="Duplessis S."/>
            <person name="Cuomo C.A."/>
            <person name="Lin Y.-C."/>
            <person name="Aerts A."/>
            <person name="Tisserant E."/>
            <person name="Veneault-Fourrey C."/>
            <person name="Joly D.L."/>
            <person name="Hacquard S."/>
            <person name="Amselem J."/>
            <person name="Cantarel B.L."/>
            <person name="Chiu R."/>
            <person name="Coutinho P.M."/>
            <person name="Feau N."/>
            <person name="Field M."/>
            <person name="Frey P."/>
            <person name="Gelhaye E."/>
            <person name="Goldberg J."/>
            <person name="Grabherr M.G."/>
            <person name="Kodira C.D."/>
            <person name="Kohler A."/>
            <person name="Kuees U."/>
            <person name="Lindquist E.A."/>
            <person name="Lucas S.M."/>
            <person name="Mago R."/>
            <person name="Mauceli E."/>
            <person name="Morin E."/>
            <person name="Murat C."/>
            <person name="Pangilinan J.L."/>
            <person name="Park R."/>
            <person name="Pearson M."/>
            <person name="Quesneville H."/>
            <person name="Rouhier N."/>
            <person name="Sakthikumar S."/>
            <person name="Salamov A.A."/>
            <person name="Schmutz J."/>
            <person name="Selles B."/>
            <person name="Shapiro H."/>
            <person name="Tanguay P."/>
            <person name="Tuskan G.A."/>
            <person name="Henrissat B."/>
            <person name="Van de Peer Y."/>
            <person name="Rouze P."/>
            <person name="Ellis J.G."/>
            <person name="Dodds P.N."/>
            <person name="Schein J.E."/>
            <person name="Zhong S."/>
            <person name="Hamelin R.C."/>
            <person name="Grigoriev I.V."/>
            <person name="Szabo L.J."/>
            <person name="Martin F."/>
        </authorList>
    </citation>
    <scope>NUCLEOTIDE SEQUENCE [LARGE SCALE GENOMIC DNA]</scope>
    <source>
        <strain evidence="2">CRL 75-36-700-3 / race SCCL</strain>
    </source>
</reference>
<dbReference type="RefSeq" id="XP_003335336.1">
    <property type="nucleotide sequence ID" value="XM_003335288.1"/>
</dbReference>
<accession>E3L2Z2</accession>